<dbReference type="Proteomes" id="UP000828390">
    <property type="component" value="Unassembled WGS sequence"/>
</dbReference>
<evidence type="ECO:0000256" key="1">
    <source>
        <dbReference type="SAM" id="SignalP"/>
    </source>
</evidence>
<accession>A0A9D4HT04</accession>
<reference evidence="2" key="1">
    <citation type="journal article" date="2019" name="bioRxiv">
        <title>The Genome of the Zebra Mussel, Dreissena polymorpha: A Resource for Invasive Species Research.</title>
        <authorList>
            <person name="McCartney M.A."/>
            <person name="Auch B."/>
            <person name="Kono T."/>
            <person name="Mallez S."/>
            <person name="Zhang Y."/>
            <person name="Obille A."/>
            <person name="Becker A."/>
            <person name="Abrahante J.E."/>
            <person name="Garbe J."/>
            <person name="Badalamenti J.P."/>
            <person name="Herman A."/>
            <person name="Mangelson H."/>
            <person name="Liachko I."/>
            <person name="Sullivan S."/>
            <person name="Sone E.D."/>
            <person name="Koren S."/>
            <person name="Silverstein K.A.T."/>
            <person name="Beckman K.B."/>
            <person name="Gohl D.M."/>
        </authorList>
    </citation>
    <scope>NUCLEOTIDE SEQUENCE</scope>
    <source>
        <strain evidence="2">Duluth1</strain>
        <tissue evidence="2">Whole animal</tissue>
    </source>
</reference>
<proteinExistence type="predicted"/>
<protein>
    <submittedName>
        <fullName evidence="2">Uncharacterized protein</fullName>
    </submittedName>
</protein>
<feature type="signal peptide" evidence="1">
    <location>
        <begin position="1"/>
        <end position="23"/>
    </location>
</feature>
<evidence type="ECO:0000313" key="3">
    <source>
        <dbReference type="Proteomes" id="UP000828390"/>
    </source>
</evidence>
<gene>
    <name evidence="2" type="ORF">DPMN_055904</name>
</gene>
<reference evidence="2" key="2">
    <citation type="submission" date="2020-11" db="EMBL/GenBank/DDBJ databases">
        <authorList>
            <person name="McCartney M.A."/>
            <person name="Auch B."/>
            <person name="Kono T."/>
            <person name="Mallez S."/>
            <person name="Becker A."/>
            <person name="Gohl D.M."/>
            <person name="Silverstein K.A.T."/>
            <person name="Koren S."/>
            <person name="Bechman K.B."/>
            <person name="Herman A."/>
            <person name="Abrahante J.E."/>
            <person name="Garbe J."/>
        </authorList>
    </citation>
    <scope>NUCLEOTIDE SEQUENCE</scope>
    <source>
        <strain evidence="2">Duluth1</strain>
        <tissue evidence="2">Whole animal</tissue>
    </source>
</reference>
<dbReference type="AlphaFoldDB" id="A0A9D4HT04"/>
<dbReference type="EMBL" id="JAIWYP010000012">
    <property type="protein sequence ID" value="KAH3729926.1"/>
    <property type="molecule type" value="Genomic_DNA"/>
</dbReference>
<organism evidence="2 3">
    <name type="scientific">Dreissena polymorpha</name>
    <name type="common">Zebra mussel</name>
    <name type="synonym">Mytilus polymorpha</name>
    <dbReference type="NCBI Taxonomy" id="45954"/>
    <lineage>
        <taxon>Eukaryota</taxon>
        <taxon>Metazoa</taxon>
        <taxon>Spiralia</taxon>
        <taxon>Lophotrochozoa</taxon>
        <taxon>Mollusca</taxon>
        <taxon>Bivalvia</taxon>
        <taxon>Autobranchia</taxon>
        <taxon>Heteroconchia</taxon>
        <taxon>Euheterodonta</taxon>
        <taxon>Imparidentia</taxon>
        <taxon>Neoheterodontei</taxon>
        <taxon>Myida</taxon>
        <taxon>Dreissenoidea</taxon>
        <taxon>Dreissenidae</taxon>
        <taxon>Dreissena</taxon>
    </lineage>
</organism>
<keyword evidence="3" id="KW-1185">Reference proteome</keyword>
<feature type="chain" id="PRO_5038701641" evidence="1">
    <location>
        <begin position="24"/>
        <end position="51"/>
    </location>
</feature>
<sequence>MYASRWKKTLLQTIIVLLVETEAEKRLDRRVQPTPALQHRFTECQLELRRF</sequence>
<evidence type="ECO:0000313" key="2">
    <source>
        <dbReference type="EMBL" id="KAH3729926.1"/>
    </source>
</evidence>
<name>A0A9D4HT04_DREPO</name>
<keyword evidence="1" id="KW-0732">Signal</keyword>
<comment type="caution">
    <text evidence="2">The sequence shown here is derived from an EMBL/GenBank/DDBJ whole genome shotgun (WGS) entry which is preliminary data.</text>
</comment>